<evidence type="ECO:0000313" key="3">
    <source>
        <dbReference type="Proteomes" id="UP000015101"/>
    </source>
</evidence>
<organism evidence="2 3">
    <name type="scientific">Helobdella robusta</name>
    <name type="common">Californian leech</name>
    <dbReference type="NCBI Taxonomy" id="6412"/>
    <lineage>
        <taxon>Eukaryota</taxon>
        <taxon>Metazoa</taxon>
        <taxon>Spiralia</taxon>
        <taxon>Lophotrochozoa</taxon>
        <taxon>Annelida</taxon>
        <taxon>Clitellata</taxon>
        <taxon>Hirudinea</taxon>
        <taxon>Rhynchobdellida</taxon>
        <taxon>Glossiphoniidae</taxon>
        <taxon>Helobdella</taxon>
    </lineage>
</organism>
<accession>T1FA93</accession>
<keyword evidence="3" id="KW-1185">Reference proteome</keyword>
<dbReference type="EnsemblMetazoa" id="HelroT176179">
    <property type="protein sequence ID" value="HelroP176179"/>
    <property type="gene ID" value="HelroG176179"/>
</dbReference>
<dbReference type="KEGG" id="hro:HELRODRAFT_176179"/>
<gene>
    <name evidence="2" type="primary">20205742</name>
    <name evidence="1" type="ORF">HELRODRAFT_176179</name>
</gene>
<dbReference type="GeneID" id="20205742"/>
<reference evidence="2" key="3">
    <citation type="submission" date="2015-06" db="UniProtKB">
        <authorList>
            <consortium name="EnsemblMetazoa"/>
        </authorList>
    </citation>
    <scope>IDENTIFICATION</scope>
</reference>
<dbReference type="OrthoDB" id="6372692at2759"/>
<reference evidence="1 3" key="2">
    <citation type="journal article" date="2013" name="Nature">
        <title>Insights into bilaterian evolution from three spiralian genomes.</title>
        <authorList>
            <person name="Simakov O."/>
            <person name="Marletaz F."/>
            <person name="Cho S.J."/>
            <person name="Edsinger-Gonzales E."/>
            <person name="Havlak P."/>
            <person name="Hellsten U."/>
            <person name="Kuo D.H."/>
            <person name="Larsson T."/>
            <person name="Lv J."/>
            <person name="Arendt D."/>
            <person name="Savage R."/>
            <person name="Osoegawa K."/>
            <person name="de Jong P."/>
            <person name="Grimwood J."/>
            <person name="Chapman J.A."/>
            <person name="Shapiro H."/>
            <person name="Aerts A."/>
            <person name="Otillar R.P."/>
            <person name="Terry A.Y."/>
            <person name="Boore J.L."/>
            <person name="Grigoriev I.V."/>
            <person name="Lindberg D.R."/>
            <person name="Seaver E.C."/>
            <person name="Weisblat D.A."/>
            <person name="Putnam N.H."/>
            <person name="Rokhsar D.S."/>
        </authorList>
    </citation>
    <scope>NUCLEOTIDE SEQUENCE</scope>
</reference>
<name>T1FA93_HELRO</name>
<dbReference type="EMBL" id="AMQM01005566">
    <property type="status" value="NOT_ANNOTATED_CDS"/>
    <property type="molecule type" value="Genomic_DNA"/>
</dbReference>
<dbReference type="RefSeq" id="XP_009021744.1">
    <property type="nucleotide sequence ID" value="XM_009023496.1"/>
</dbReference>
<dbReference type="EMBL" id="KB096983">
    <property type="protein sequence ID" value="ESO00310.1"/>
    <property type="molecule type" value="Genomic_DNA"/>
</dbReference>
<dbReference type="Proteomes" id="UP000015101">
    <property type="component" value="Unassembled WGS sequence"/>
</dbReference>
<dbReference type="CTD" id="20205742"/>
<dbReference type="AlphaFoldDB" id="T1FA93"/>
<dbReference type="HOGENOM" id="CLU_520010_0_0_1"/>
<protein>
    <submittedName>
        <fullName evidence="1 2">Uncharacterized protein</fullName>
    </submittedName>
</protein>
<reference evidence="3" key="1">
    <citation type="submission" date="2012-12" db="EMBL/GenBank/DDBJ databases">
        <authorList>
            <person name="Hellsten U."/>
            <person name="Grimwood J."/>
            <person name="Chapman J.A."/>
            <person name="Shapiro H."/>
            <person name="Aerts A."/>
            <person name="Otillar R.P."/>
            <person name="Terry A.Y."/>
            <person name="Boore J.L."/>
            <person name="Simakov O."/>
            <person name="Marletaz F."/>
            <person name="Cho S.-J."/>
            <person name="Edsinger-Gonzales E."/>
            <person name="Havlak P."/>
            <person name="Kuo D.-H."/>
            <person name="Larsson T."/>
            <person name="Lv J."/>
            <person name="Arendt D."/>
            <person name="Savage R."/>
            <person name="Osoegawa K."/>
            <person name="de Jong P."/>
            <person name="Lindberg D.R."/>
            <person name="Seaver E.C."/>
            <person name="Weisblat D.A."/>
            <person name="Putnam N.H."/>
            <person name="Grigoriev I.V."/>
            <person name="Rokhsar D.S."/>
        </authorList>
    </citation>
    <scope>NUCLEOTIDE SEQUENCE</scope>
</reference>
<sequence>MAEYMLGTSPHRELVERGLSNRYSSVNDGDRSKLLLNSVAAGFEDTNPDSTTNCGINGNISNGLKNKLYRLQSGPQLFNQMHSPTSNDLTSTIIPLINSGGQSKQPGITSLLIRCWMRLTCISLPAWLIFKINLLACLLLGRWFLPLTTMCLVIGRSTPFKTALLFLSLKTTSQQASITYVCQDLIYETHHTPTDSGQLLISGGRGLEPLVRLVSLGLLMDNTATPASNQTNSSGLFTSAQPSSTVFKPRLHTWFNSISGFSQFVAAGDHQIFEKSRENIEKIIVLSNNNLDKLLDKSYCNLTKTIEQSNDNLRKSLAHSENLMSKLFETTFLKIESLSNSFELALTAFIKTWLTPNDLDNLFLPLGFGFVRKDRGTRGGSVAFIIKDTVFYIVVSVPSMCFHNEIVSIDVPTSTINCRFISYYRSGGFDVSAKQYAFDSVRCMKKLCRVYREDLQSLSRLYIISYTCLDCMQLECILWNVGAPPDPELFSFEHVPTQTANSKPLQGVKLPTSSTEWTEANAYF</sequence>
<dbReference type="InParanoid" id="T1FA93"/>
<evidence type="ECO:0000313" key="2">
    <source>
        <dbReference type="EnsemblMetazoa" id="HelroP176179"/>
    </source>
</evidence>
<evidence type="ECO:0000313" key="1">
    <source>
        <dbReference type="EMBL" id="ESO00310.1"/>
    </source>
</evidence>
<proteinExistence type="predicted"/>